<dbReference type="Proteomes" id="UP000010796">
    <property type="component" value="Chromosome"/>
</dbReference>
<organism evidence="2 3">
    <name type="scientific">Echinicola vietnamensis (strain DSM 17526 / LMG 23754 / KMM 6221)</name>
    <dbReference type="NCBI Taxonomy" id="926556"/>
    <lineage>
        <taxon>Bacteria</taxon>
        <taxon>Pseudomonadati</taxon>
        <taxon>Bacteroidota</taxon>
        <taxon>Cytophagia</taxon>
        <taxon>Cytophagales</taxon>
        <taxon>Cyclobacteriaceae</taxon>
        <taxon>Echinicola</taxon>
    </lineage>
</organism>
<evidence type="ECO:0000313" key="2">
    <source>
        <dbReference type="EMBL" id="AGA77107.1"/>
    </source>
</evidence>
<reference evidence="3" key="1">
    <citation type="submission" date="2012-02" db="EMBL/GenBank/DDBJ databases">
        <title>The complete genome of Echinicola vietnamensis DSM 17526.</title>
        <authorList>
            <person name="Lucas S."/>
            <person name="Copeland A."/>
            <person name="Lapidus A."/>
            <person name="Glavina del Rio T."/>
            <person name="Dalin E."/>
            <person name="Tice H."/>
            <person name="Bruce D."/>
            <person name="Goodwin L."/>
            <person name="Pitluck S."/>
            <person name="Peters L."/>
            <person name="Ovchinnikova G."/>
            <person name="Teshima H."/>
            <person name="Kyrpides N."/>
            <person name="Mavromatis K."/>
            <person name="Ivanova N."/>
            <person name="Brettin T."/>
            <person name="Detter J.C."/>
            <person name="Han C."/>
            <person name="Larimer F."/>
            <person name="Land M."/>
            <person name="Hauser L."/>
            <person name="Markowitz V."/>
            <person name="Cheng J.-F."/>
            <person name="Hugenholtz P."/>
            <person name="Woyke T."/>
            <person name="Wu D."/>
            <person name="Brambilla E."/>
            <person name="Klenk H.-P."/>
            <person name="Eisen J.A."/>
        </authorList>
    </citation>
    <scope>NUCLEOTIDE SEQUENCE [LARGE SCALE GENOMIC DNA]</scope>
    <source>
        <strain evidence="3">DSM 17526 / LMG 23754 / KMM 6221</strain>
    </source>
</reference>
<proteinExistence type="predicted"/>
<feature type="transmembrane region" description="Helical" evidence="1">
    <location>
        <begin position="87"/>
        <end position="104"/>
    </location>
</feature>
<dbReference type="STRING" id="926556.Echvi_0834"/>
<evidence type="ECO:0000313" key="3">
    <source>
        <dbReference type="Proteomes" id="UP000010796"/>
    </source>
</evidence>
<evidence type="ECO:0000256" key="1">
    <source>
        <dbReference type="SAM" id="Phobius"/>
    </source>
</evidence>
<dbReference type="KEGG" id="evi:Echvi_0834"/>
<gene>
    <name evidence="2" type="ordered locus">Echvi_0834</name>
</gene>
<dbReference type="OrthoDB" id="840180at2"/>
<keyword evidence="1" id="KW-0812">Transmembrane</keyword>
<dbReference type="AlphaFoldDB" id="L0FUY7"/>
<dbReference type="RefSeq" id="WP_015264672.1">
    <property type="nucleotide sequence ID" value="NC_019904.1"/>
</dbReference>
<keyword evidence="3" id="KW-1185">Reference proteome</keyword>
<feature type="transmembrane region" description="Helical" evidence="1">
    <location>
        <begin position="63"/>
        <end position="82"/>
    </location>
</feature>
<dbReference type="HOGENOM" id="CLU_2232312_0_0_10"/>
<protein>
    <submittedName>
        <fullName evidence="2">Uncharacterized protein</fullName>
    </submittedName>
</protein>
<keyword evidence="1" id="KW-1133">Transmembrane helix</keyword>
<dbReference type="EMBL" id="CP003346">
    <property type="protein sequence ID" value="AGA77107.1"/>
    <property type="molecule type" value="Genomic_DNA"/>
</dbReference>
<accession>L0FUY7</accession>
<feature type="transmembrane region" description="Helical" evidence="1">
    <location>
        <begin position="12"/>
        <end position="33"/>
    </location>
</feature>
<keyword evidence="1" id="KW-0472">Membrane</keyword>
<name>L0FUY7_ECHVK</name>
<sequence length="105" mass="11781">MKKKIDILHQHFLVPTLLALASITLVMTLYFSFEWHSAAEVPEEEPFFTYREDVSSRAYQAEMGLLAVLFLGITVSCIGAVFMKHRLVGFVALAIGILGILYLAF</sequence>